<sequence length="189" mass="21996">MTILGHRCCTQLLNIFFYTHQFDEGIAFWKELDDSVQYSDAAVSILIDRSGWEARLDVAESVWKTYRSRRRSDANTWGAWLECLSRVSRQSFLRARDILFFEMGINCGDDGTPPADLGFTRIILSFAARYDVLEETVEGVKTHLPTIWPQLQADLHRPLPLDKDQAAHTYWNLTGDSEYHGKRNYFKRR</sequence>
<reference evidence="1 2" key="1">
    <citation type="journal article" date="2016" name="Mol. Biol. Evol.">
        <title>Comparative Genomics of Early-Diverging Mushroom-Forming Fungi Provides Insights into the Origins of Lignocellulose Decay Capabilities.</title>
        <authorList>
            <person name="Nagy L.G."/>
            <person name="Riley R."/>
            <person name="Tritt A."/>
            <person name="Adam C."/>
            <person name="Daum C."/>
            <person name="Floudas D."/>
            <person name="Sun H."/>
            <person name="Yadav J.S."/>
            <person name="Pangilinan J."/>
            <person name="Larsson K.H."/>
            <person name="Matsuura K."/>
            <person name="Barry K."/>
            <person name="Labutti K."/>
            <person name="Kuo R."/>
            <person name="Ohm R.A."/>
            <person name="Bhattacharya S.S."/>
            <person name="Shirouzu T."/>
            <person name="Yoshinaga Y."/>
            <person name="Martin F.M."/>
            <person name="Grigoriev I.V."/>
            <person name="Hibbett D.S."/>
        </authorList>
    </citation>
    <scope>NUCLEOTIDE SEQUENCE [LARGE SCALE GENOMIC DNA]</scope>
    <source>
        <strain evidence="1 2">HHB12733</strain>
    </source>
</reference>
<proteinExistence type="predicted"/>
<keyword evidence="2" id="KW-1185">Reference proteome</keyword>
<name>A0A165JH93_9BASI</name>
<dbReference type="STRING" id="1353952.A0A165JH93"/>
<evidence type="ECO:0000313" key="1">
    <source>
        <dbReference type="EMBL" id="KZT61836.1"/>
    </source>
</evidence>
<accession>A0A165JH93</accession>
<dbReference type="AlphaFoldDB" id="A0A165JH93"/>
<dbReference type="EMBL" id="KV423920">
    <property type="protein sequence ID" value="KZT61836.1"/>
    <property type="molecule type" value="Genomic_DNA"/>
</dbReference>
<gene>
    <name evidence="1" type="ORF">CALCODRAFT_327894</name>
</gene>
<organism evidence="1 2">
    <name type="scientific">Calocera cornea HHB12733</name>
    <dbReference type="NCBI Taxonomy" id="1353952"/>
    <lineage>
        <taxon>Eukaryota</taxon>
        <taxon>Fungi</taxon>
        <taxon>Dikarya</taxon>
        <taxon>Basidiomycota</taxon>
        <taxon>Agaricomycotina</taxon>
        <taxon>Dacrymycetes</taxon>
        <taxon>Dacrymycetales</taxon>
        <taxon>Dacrymycetaceae</taxon>
        <taxon>Calocera</taxon>
    </lineage>
</organism>
<dbReference type="InParanoid" id="A0A165JH93"/>
<dbReference type="Proteomes" id="UP000076842">
    <property type="component" value="Unassembled WGS sequence"/>
</dbReference>
<protein>
    <submittedName>
        <fullName evidence="1">Uncharacterized protein</fullName>
    </submittedName>
</protein>
<evidence type="ECO:0000313" key="2">
    <source>
        <dbReference type="Proteomes" id="UP000076842"/>
    </source>
</evidence>